<dbReference type="InParanoid" id="D2VX75"/>
<keyword evidence="1" id="KW-0433">Leucine-rich repeat</keyword>
<dbReference type="Gene3D" id="3.80.10.10">
    <property type="entry name" value="Ribonuclease Inhibitor"/>
    <property type="match status" value="1"/>
</dbReference>
<dbReference type="SMART" id="SM00369">
    <property type="entry name" value="LRR_TYP"/>
    <property type="match status" value="4"/>
</dbReference>
<keyword evidence="2" id="KW-0677">Repeat</keyword>
<keyword evidence="6" id="KW-1185">Reference proteome</keyword>
<dbReference type="InterPro" id="IPR011993">
    <property type="entry name" value="PH-like_dom_sf"/>
</dbReference>
<proteinExistence type="predicted"/>
<dbReference type="InterPro" id="IPR051092">
    <property type="entry name" value="FYVE_RhoGEF_PH"/>
</dbReference>
<dbReference type="STRING" id="5762.D2VX75"/>
<dbReference type="PROSITE" id="PS51450">
    <property type="entry name" value="LRR"/>
    <property type="match status" value="1"/>
</dbReference>
<feature type="region of interest" description="Disordered" evidence="3">
    <location>
        <begin position="35"/>
        <end position="65"/>
    </location>
</feature>
<dbReference type="eggNOG" id="KOG0619">
    <property type="taxonomic scope" value="Eukaryota"/>
</dbReference>
<dbReference type="OMA" id="PENFCEM"/>
<dbReference type="OrthoDB" id="1053178at2759"/>
<protein>
    <submittedName>
        <fullName evidence="5">RhoGEF domain-containing protein</fullName>
    </submittedName>
</protein>
<accession>D2VX75</accession>
<dbReference type="eggNOG" id="KOG4424">
    <property type="taxonomic scope" value="Eukaryota"/>
</dbReference>
<feature type="compositionally biased region" description="Basic and acidic residues" evidence="3">
    <location>
        <begin position="212"/>
        <end position="224"/>
    </location>
</feature>
<evidence type="ECO:0000313" key="5">
    <source>
        <dbReference type="EMBL" id="EFC38629.1"/>
    </source>
</evidence>
<dbReference type="PROSITE" id="PS50010">
    <property type="entry name" value="DH_2"/>
    <property type="match status" value="1"/>
</dbReference>
<dbReference type="AlphaFoldDB" id="D2VX75"/>
<dbReference type="InterPro" id="IPR001611">
    <property type="entry name" value="Leu-rich_rpt"/>
</dbReference>
<dbReference type="VEuPathDB" id="AmoebaDB:NAEGRDRAFT_59478"/>
<dbReference type="Gene3D" id="2.30.29.30">
    <property type="entry name" value="Pleckstrin-homology domain (PH domain)/Phosphotyrosine-binding domain (PTB)"/>
    <property type="match status" value="1"/>
</dbReference>
<dbReference type="InterPro" id="IPR032675">
    <property type="entry name" value="LRR_dom_sf"/>
</dbReference>
<dbReference type="InterPro" id="IPR000219">
    <property type="entry name" value="DH_dom"/>
</dbReference>
<dbReference type="GO" id="GO:0005737">
    <property type="term" value="C:cytoplasm"/>
    <property type="evidence" value="ECO:0007669"/>
    <property type="project" value="TreeGrafter"/>
</dbReference>
<dbReference type="Pfam" id="PF00621">
    <property type="entry name" value="RhoGEF"/>
    <property type="match status" value="1"/>
</dbReference>
<dbReference type="PANTHER" id="PTHR12673">
    <property type="entry name" value="FACIOGENITAL DYSPLASIA PROTEIN"/>
    <property type="match status" value="1"/>
</dbReference>
<dbReference type="SUPFAM" id="SSF52058">
    <property type="entry name" value="L domain-like"/>
    <property type="match status" value="1"/>
</dbReference>
<name>D2VX75_NAEGR</name>
<reference evidence="5 6" key="1">
    <citation type="journal article" date="2010" name="Cell">
        <title>The genome of Naegleria gruberi illuminates early eukaryotic versatility.</title>
        <authorList>
            <person name="Fritz-Laylin L.K."/>
            <person name="Prochnik S.E."/>
            <person name="Ginger M.L."/>
            <person name="Dacks J.B."/>
            <person name="Carpenter M.L."/>
            <person name="Field M.C."/>
            <person name="Kuo A."/>
            <person name="Paredez A."/>
            <person name="Chapman J."/>
            <person name="Pham J."/>
            <person name="Shu S."/>
            <person name="Neupane R."/>
            <person name="Cipriano M."/>
            <person name="Mancuso J."/>
            <person name="Tu H."/>
            <person name="Salamov A."/>
            <person name="Lindquist E."/>
            <person name="Shapiro H."/>
            <person name="Lucas S."/>
            <person name="Grigoriev I.V."/>
            <person name="Cande W.Z."/>
            <person name="Fulton C."/>
            <person name="Rokhsar D.S."/>
            <person name="Dawson S.C."/>
        </authorList>
    </citation>
    <scope>NUCLEOTIDE SEQUENCE [LARGE SCALE GENOMIC DNA]</scope>
    <source>
        <strain evidence="5 6">NEG-M</strain>
    </source>
</reference>
<dbReference type="SUPFAM" id="SSF48065">
    <property type="entry name" value="DBL homology domain (DH-domain)"/>
    <property type="match status" value="1"/>
</dbReference>
<feature type="region of interest" description="Disordered" evidence="3">
    <location>
        <begin position="203"/>
        <end position="224"/>
    </location>
</feature>
<evidence type="ECO:0000256" key="2">
    <source>
        <dbReference type="ARBA" id="ARBA00022737"/>
    </source>
</evidence>
<evidence type="ECO:0000256" key="1">
    <source>
        <dbReference type="ARBA" id="ARBA00022614"/>
    </source>
</evidence>
<dbReference type="GeneID" id="8858075"/>
<dbReference type="KEGG" id="ngr:NAEGRDRAFT_59478"/>
<evidence type="ECO:0000259" key="4">
    <source>
        <dbReference type="PROSITE" id="PS50010"/>
    </source>
</evidence>
<dbReference type="SMART" id="SM00325">
    <property type="entry name" value="RhoGEF"/>
    <property type="match status" value="1"/>
</dbReference>
<feature type="domain" description="DH" evidence="4">
    <location>
        <begin position="490"/>
        <end position="689"/>
    </location>
</feature>
<dbReference type="PANTHER" id="PTHR12673:SF159">
    <property type="entry name" value="LD03170P"/>
    <property type="match status" value="1"/>
</dbReference>
<dbReference type="RefSeq" id="XP_002671373.1">
    <property type="nucleotide sequence ID" value="XM_002671327.1"/>
</dbReference>
<dbReference type="Proteomes" id="UP000006671">
    <property type="component" value="Unassembled WGS sequence"/>
</dbReference>
<dbReference type="InterPro" id="IPR003591">
    <property type="entry name" value="Leu-rich_rpt_typical-subtyp"/>
</dbReference>
<dbReference type="Pfam" id="PF13855">
    <property type="entry name" value="LRR_8"/>
    <property type="match status" value="1"/>
</dbReference>
<dbReference type="EMBL" id="GG738906">
    <property type="protein sequence ID" value="EFC38629.1"/>
    <property type="molecule type" value="Genomic_DNA"/>
</dbReference>
<evidence type="ECO:0000256" key="3">
    <source>
        <dbReference type="SAM" id="MobiDB-lite"/>
    </source>
</evidence>
<organism evidence="6">
    <name type="scientific">Naegleria gruberi</name>
    <name type="common">Amoeba</name>
    <dbReference type="NCBI Taxonomy" id="5762"/>
    <lineage>
        <taxon>Eukaryota</taxon>
        <taxon>Discoba</taxon>
        <taxon>Heterolobosea</taxon>
        <taxon>Tetramitia</taxon>
        <taxon>Eutetramitia</taxon>
        <taxon>Vahlkampfiidae</taxon>
        <taxon>Naegleria</taxon>
    </lineage>
</organism>
<evidence type="ECO:0000313" key="6">
    <source>
        <dbReference type="Proteomes" id="UP000006671"/>
    </source>
</evidence>
<dbReference type="Gene3D" id="1.20.900.10">
    <property type="entry name" value="Dbl homology (DH) domain"/>
    <property type="match status" value="1"/>
</dbReference>
<dbReference type="GO" id="GO:0005085">
    <property type="term" value="F:guanyl-nucleotide exchange factor activity"/>
    <property type="evidence" value="ECO:0007669"/>
    <property type="project" value="InterPro"/>
</dbReference>
<dbReference type="InterPro" id="IPR035899">
    <property type="entry name" value="DBL_dom_sf"/>
</dbReference>
<gene>
    <name evidence="5" type="ORF">NAEGRDRAFT_59478</name>
</gene>
<sequence length="934" mass="108712">MLKNNTSSSNLSRKKVRFEISTQIDELDFETLEMRNGPFGNPRRSIRKDFDTTDSVNQTDDDHYSVPRPYEFVNSINTSTVPRALKQYKTNKKEQKKQRMYINKNKYDITDTKELREMYKELKQPVEEEKLDTIPEVAKTEKSEFKNSDNDLIDGGKNTWKRLSISYGNLTANVDDFDSTATDSINYSDSESDSDTETQIVNYGESETANEEANKESRRPSSGDLDYKQLAAESHSIDQPIAVHKNLKQIFDGITDREGAFRQNHNPTPISSKTQAVYFRYNILSQVPIQSLVEGGNITLLDISNNYISSIPTWFATTLKSLTYLFLPYNYLYELPENFCEMKKLKELDLSNNNFEYVPGCILKLPNILTLDLSGNSLLIFPNDISLLKNTLTDLNISGNELREVPDDIRQLKKLKYFKYNDNDLFYYTTSLILSKLNTEEDLRIKSKNRRKSVKATNYLFGGGVSESLGEEDSPEIKKINEQYQKNIPNRQVLLLQLLNSETEYISHMNVFNDILFEPLLDICKNRNEFNISNSERDCVLPSVILDIIGNARGLYIDLKSKLLPLTQARSMKNEDSIEISKVFETRLEEFRQLYVKYPSVYENAAAVLNKLRKTNEEFDKYIKLRKRLPICSGHIYDAYLLLPVTRLFIYLKFLQKILRYTPDSHPDFKNLRIVVRELRHIVQEQEEYIYRINNKYKVLEIEKKLKMNESLLKPGRFFLKEGRLILGQNKGINNFKKDVMNKLYNKGTISEIRGQVTPYWDAVKNKTIEDLLELRFTELYVQVYLMSDVVIIKETNFVQKLVSRFNLYPLKGASVVMGTDEAAFEMDQLSPGRDFPPIEIDQSIADKEEKEKWSINDKYKGERQFTLIINTPSKRIPLGFICETKEECLDWFKEIEKALTIINNDSATQPTEEKTFEEEYEIVEPFTNYSSKY</sequence>